<evidence type="ECO:0000256" key="5">
    <source>
        <dbReference type="ARBA" id="ARBA00022840"/>
    </source>
</evidence>
<evidence type="ECO:0000256" key="7">
    <source>
        <dbReference type="PROSITE-ProRule" id="PRU01331"/>
    </source>
</evidence>
<dbReference type="GO" id="GO:0006542">
    <property type="term" value="P:glutamine biosynthetic process"/>
    <property type="evidence" value="ECO:0007669"/>
    <property type="project" value="InterPro"/>
</dbReference>
<dbReference type="Proteomes" id="UP000321058">
    <property type="component" value="Unassembled WGS sequence"/>
</dbReference>
<gene>
    <name evidence="10" type="ORF">RSO01_68540</name>
</gene>
<dbReference type="InterPro" id="IPR008147">
    <property type="entry name" value="Gln_synt_N"/>
</dbReference>
<evidence type="ECO:0000259" key="9">
    <source>
        <dbReference type="PROSITE" id="PS51987"/>
    </source>
</evidence>
<evidence type="ECO:0000256" key="1">
    <source>
        <dbReference type="ARBA" id="ARBA00001946"/>
    </source>
</evidence>
<dbReference type="PANTHER" id="PTHR43785:SF12">
    <property type="entry name" value="TYPE-1 GLUTAMINE SYNTHETASE 2"/>
    <property type="match status" value="1"/>
</dbReference>
<evidence type="ECO:0000313" key="11">
    <source>
        <dbReference type="Proteomes" id="UP000321058"/>
    </source>
</evidence>
<dbReference type="OrthoDB" id="9807095at2"/>
<evidence type="ECO:0000256" key="8">
    <source>
        <dbReference type="RuleBase" id="RU000384"/>
    </source>
</evidence>
<dbReference type="InterPro" id="IPR036651">
    <property type="entry name" value="Gln_synt_N_sf"/>
</dbReference>
<dbReference type="Pfam" id="PF16952">
    <property type="entry name" value="Gln-synt_N_2"/>
    <property type="match status" value="1"/>
</dbReference>
<proteinExistence type="inferred from homology"/>
<comment type="caution">
    <text evidence="10">The sequence shown here is derived from an EMBL/GenBank/DDBJ whole genome shotgun (WGS) entry which is preliminary data.</text>
</comment>
<accession>A0A512NL64</accession>
<evidence type="ECO:0000256" key="4">
    <source>
        <dbReference type="ARBA" id="ARBA00022741"/>
    </source>
</evidence>
<dbReference type="InterPro" id="IPR008146">
    <property type="entry name" value="Gln_synth_cat_dom"/>
</dbReference>
<dbReference type="GO" id="GO:0005524">
    <property type="term" value="F:ATP binding"/>
    <property type="evidence" value="ECO:0007669"/>
    <property type="project" value="UniProtKB-KW"/>
</dbReference>
<keyword evidence="4" id="KW-0547">Nucleotide-binding</keyword>
<evidence type="ECO:0000256" key="2">
    <source>
        <dbReference type="ARBA" id="ARBA00003117"/>
    </source>
</evidence>
<comment type="similarity">
    <text evidence="7 8">Belongs to the glutamine synthetase family.</text>
</comment>
<dbReference type="SUPFAM" id="SSF55931">
    <property type="entry name" value="Glutamine synthetase/guanido kinase"/>
    <property type="match status" value="1"/>
</dbReference>
<keyword evidence="6" id="KW-0535">Nitrogen fixation</keyword>
<reference evidence="10 11" key="1">
    <citation type="submission" date="2019-07" db="EMBL/GenBank/DDBJ databases">
        <title>Whole genome shotgun sequence of Reyranella soli NBRC 108950.</title>
        <authorList>
            <person name="Hosoyama A."/>
            <person name="Uohara A."/>
            <person name="Ohji S."/>
            <person name="Ichikawa N."/>
        </authorList>
    </citation>
    <scope>NUCLEOTIDE SEQUENCE [LARGE SCALE GENOMIC DNA]</scope>
    <source>
        <strain evidence="10 11">NBRC 108950</strain>
    </source>
</reference>
<evidence type="ECO:0000256" key="6">
    <source>
        <dbReference type="ARBA" id="ARBA00023231"/>
    </source>
</evidence>
<dbReference type="SMART" id="SM01230">
    <property type="entry name" value="Gln-synt_C"/>
    <property type="match status" value="1"/>
</dbReference>
<dbReference type="PROSITE" id="PS51987">
    <property type="entry name" value="GS_CATALYTIC"/>
    <property type="match status" value="1"/>
</dbReference>
<dbReference type="PANTHER" id="PTHR43785">
    <property type="entry name" value="GAMMA-GLUTAMYLPUTRESCINE SYNTHETASE"/>
    <property type="match status" value="1"/>
</dbReference>
<dbReference type="GO" id="GO:0004356">
    <property type="term" value="F:glutamine synthetase activity"/>
    <property type="evidence" value="ECO:0007669"/>
    <property type="project" value="InterPro"/>
</dbReference>
<dbReference type="Gene3D" id="3.30.590.10">
    <property type="entry name" value="Glutamine synthetase/guanido kinase, catalytic domain"/>
    <property type="match status" value="1"/>
</dbReference>
<dbReference type="Pfam" id="PF00120">
    <property type="entry name" value="Gln-synt_C"/>
    <property type="match status" value="1"/>
</dbReference>
<dbReference type="EMBL" id="BKAJ01000137">
    <property type="protein sequence ID" value="GEP59688.1"/>
    <property type="molecule type" value="Genomic_DNA"/>
</dbReference>
<protein>
    <submittedName>
        <fullName evidence="10">Glutamine synthetase</fullName>
    </submittedName>
</protein>
<dbReference type="InterPro" id="IPR014746">
    <property type="entry name" value="Gln_synth/guanido_kin_cat_dom"/>
</dbReference>
<evidence type="ECO:0000313" key="10">
    <source>
        <dbReference type="EMBL" id="GEP59688.1"/>
    </source>
</evidence>
<comment type="cofactor">
    <cofactor evidence="1">
        <name>Mg(2+)</name>
        <dbReference type="ChEBI" id="CHEBI:18420"/>
    </cofactor>
</comment>
<keyword evidence="5" id="KW-0067">ATP-binding</keyword>
<evidence type="ECO:0000256" key="3">
    <source>
        <dbReference type="ARBA" id="ARBA00022598"/>
    </source>
</evidence>
<comment type="function">
    <text evidence="2">Catalyzes the ATP-dependent biosynthesis of glutamine from glutamate and ammonia.</text>
</comment>
<dbReference type="Gene3D" id="3.10.20.70">
    <property type="entry name" value="Glutamine synthetase, N-terminal domain"/>
    <property type="match status" value="1"/>
</dbReference>
<keyword evidence="11" id="KW-1185">Reference proteome</keyword>
<sequence>MTDTPDTPRRAPLTTLITNDLTAITRGRSVAADRLVAIAAQGVGWVPANLSLTPFDSIATPNPWGSLGDLRLVPDMNARYRAAGWRAATPFDVVMCDVVEPDGKPWSACLRTLARHALDTLRQETGLSLVVAFEQEYGIVGASWQAEPAFSLQALRRADPYGPELVAALEEAGVEPNVFIPEYGADQFEISIGHTAGIAAADRAIAVREIVRELTRLFGWRASFAPKLAPDLVGNGVHVHMSLVDGEGRPVMYEAGRPGRLSQRGGAFVAGIMRHMQALIALTAPSPVSYLRLQPHSWSSSYTWLGERDREATLRICPPIALGNTDPARQFNVEFRAADATASPYLVLAALTLAGLEGLRAGLPTPRIVDADPTTLSDAERAKLGLFRLPRSLSEALDALEADAKVLSWLPPALLETYVGLKRTEIRLAEGLDDAALCRRYGAVY</sequence>
<dbReference type="AlphaFoldDB" id="A0A512NL64"/>
<name>A0A512NL64_9HYPH</name>
<keyword evidence="3" id="KW-0436">Ligase</keyword>
<organism evidence="10 11">
    <name type="scientific">Reyranella soli</name>
    <dbReference type="NCBI Taxonomy" id="1230389"/>
    <lineage>
        <taxon>Bacteria</taxon>
        <taxon>Pseudomonadati</taxon>
        <taxon>Pseudomonadota</taxon>
        <taxon>Alphaproteobacteria</taxon>
        <taxon>Hyphomicrobiales</taxon>
        <taxon>Reyranellaceae</taxon>
        <taxon>Reyranella</taxon>
    </lineage>
</organism>
<dbReference type="RefSeq" id="WP_147155058.1">
    <property type="nucleotide sequence ID" value="NZ_BKAJ01000137.1"/>
</dbReference>
<feature type="domain" description="GS catalytic" evidence="9">
    <location>
        <begin position="110"/>
        <end position="445"/>
    </location>
</feature>